<dbReference type="EMBL" id="JAZBJM010000008">
    <property type="protein sequence ID" value="MEM0518972.1"/>
    <property type="molecule type" value="Genomic_DNA"/>
</dbReference>
<reference evidence="1 4" key="1">
    <citation type="submission" date="2024-01" db="EMBL/GenBank/DDBJ databases">
        <title>Aequorivita flavus sp. nov., isolated from deep-sea sediment.</title>
        <authorList>
            <person name="Chen X."/>
        </authorList>
    </citation>
    <scope>NUCLEOTIDE SEQUENCE</scope>
    <source>
        <strain evidence="1">MCCC 1A16923</strain>
        <strain evidence="2 4">MCCC 1A16935</strain>
    </source>
</reference>
<dbReference type="RefSeq" id="WP_279448097.1">
    <property type="nucleotide sequence ID" value="NZ_JAZBJM010000008.1"/>
</dbReference>
<gene>
    <name evidence="2" type="ORF">VZD24_11030</name>
    <name evidence="1" type="ORF">VZD85_11445</name>
</gene>
<evidence type="ECO:0000313" key="4">
    <source>
        <dbReference type="Proteomes" id="UP001390963"/>
    </source>
</evidence>
<dbReference type="Proteomes" id="UP001390963">
    <property type="component" value="Unassembled WGS sequence"/>
</dbReference>
<dbReference type="Pfam" id="PF20322">
    <property type="entry name" value="DUF6617"/>
    <property type="match status" value="1"/>
</dbReference>
<evidence type="ECO:0000313" key="3">
    <source>
        <dbReference type="Proteomes" id="UP001388259"/>
    </source>
</evidence>
<proteinExistence type="predicted"/>
<dbReference type="InterPro" id="IPR046725">
    <property type="entry name" value="DUF6617"/>
</dbReference>
<dbReference type="EMBL" id="JBANCF010000009">
    <property type="protein sequence ID" value="MEM0574053.1"/>
    <property type="molecule type" value="Genomic_DNA"/>
</dbReference>
<sequence>MSGNIFSSLVSITRGIHRDNKTEHEYTLLLTHIDKVSLASNAAFEIKFKRPLNSKKEYYQQVIRNETEKIIQSFLEEFPSNAIMEENKFAYGIFENKFTKYLQDIAYYIENRQIDDDLRTDDNYIIHYLKISALRLYAELQEQYGQYSTNPAYTIPELAEKYFNDPDFGTDSICKKEKKSVLTVEKGSSKTIRNTKTSFNFTKTDTSILLKVLQQLQLKIDLLKIETNVEQLYQLLISSDYNQLDYKIYLECETTQFSYIVSQLNPFFTNLKPASIERSNKFITLTGVPLKANNLYKNKVHNTKEKEEIDKIIQQLQ</sequence>
<organism evidence="1 3">
    <name type="scientific">Aequorivita flava</name>
    <dbReference type="NCBI Taxonomy" id="3114371"/>
    <lineage>
        <taxon>Bacteria</taxon>
        <taxon>Pseudomonadati</taxon>
        <taxon>Bacteroidota</taxon>
        <taxon>Flavobacteriia</taxon>
        <taxon>Flavobacteriales</taxon>
        <taxon>Flavobacteriaceae</taxon>
        <taxon>Aequorivita</taxon>
    </lineage>
</organism>
<evidence type="ECO:0000313" key="2">
    <source>
        <dbReference type="EMBL" id="MEM0574053.1"/>
    </source>
</evidence>
<dbReference type="AlphaFoldDB" id="A0AB35YUL7"/>
<keyword evidence="4" id="KW-1185">Reference proteome</keyword>
<protein>
    <submittedName>
        <fullName evidence="1">DUF6617 family protein</fullName>
    </submittedName>
</protein>
<evidence type="ECO:0000313" key="1">
    <source>
        <dbReference type="EMBL" id="MEM0518972.1"/>
    </source>
</evidence>
<dbReference type="Proteomes" id="UP001388259">
    <property type="component" value="Unassembled WGS sequence"/>
</dbReference>
<accession>A0AB35YUL7</accession>
<comment type="caution">
    <text evidence="1">The sequence shown here is derived from an EMBL/GenBank/DDBJ whole genome shotgun (WGS) entry which is preliminary data.</text>
</comment>
<name>A0AB35YUL7_9FLAO</name>